<feature type="region of interest" description="Disordered" evidence="1">
    <location>
        <begin position="1"/>
        <end position="35"/>
    </location>
</feature>
<keyword evidence="3" id="KW-1185">Reference proteome</keyword>
<feature type="compositionally biased region" description="Polar residues" evidence="1">
    <location>
        <begin position="16"/>
        <end position="35"/>
    </location>
</feature>
<evidence type="ECO:0000313" key="2">
    <source>
        <dbReference type="EnsemblPlants" id="HORVU.MOREX.r3.2HG0143820.1.CDS1"/>
    </source>
</evidence>
<accession>A0A8I6WTP7</accession>
<dbReference type="AlphaFoldDB" id="A0A8I6WTP7"/>
<dbReference type="EnsemblPlants" id="HORVU.MOREX.r3.2HG0143820.1">
    <property type="protein sequence ID" value="HORVU.MOREX.r3.2HG0143820.1.CDS1"/>
    <property type="gene ID" value="HORVU.MOREX.r3.2HG0143820"/>
</dbReference>
<organism evidence="2 3">
    <name type="scientific">Hordeum vulgare subsp. vulgare</name>
    <name type="common">Domesticated barley</name>
    <dbReference type="NCBI Taxonomy" id="112509"/>
    <lineage>
        <taxon>Eukaryota</taxon>
        <taxon>Viridiplantae</taxon>
        <taxon>Streptophyta</taxon>
        <taxon>Embryophyta</taxon>
        <taxon>Tracheophyta</taxon>
        <taxon>Spermatophyta</taxon>
        <taxon>Magnoliopsida</taxon>
        <taxon>Liliopsida</taxon>
        <taxon>Poales</taxon>
        <taxon>Poaceae</taxon>
        <taxon>BOP clade</taxon>
        <taxon>Pooideae</taxon>
        <taxon>Triticodae</taxon>
        <taxon>Triticeae</taxon>
        <taxon>Hordeinae</taxon>
        <taxon>Hordeum</taxon>
    </lineage>
</organism>
<name>A0A8I6WTP7_HORVV</name>
<evidence type="ECO:0000256" key="1">
    <source>
        <dbReference type="SAM" id="MobiDB-lite"/>
    </source>
</evidence>
<reference evidence="2" key="3">
    <citation type="submission" date="2022-01" db="UniProtKB">
        <authorList>
            <consortium name="EnsemblPlants"/>
        </authorList>
    </citation>
    <scope>IDENTIFICATION</scope>
    <source>
        <strain evidence="2">subsp. vulgare</strain>
    </source>
</reference>
<dbReference type="Gramene" id="HORVU.MOREX.r3.2HG0143820.1">
    <property type="protein sequence ID" value="HORVU.MOREX.r3.2HG0143820.1.CDS1"/>
    <property type="gene ID" value="HORVU.MOREX.r3.2HG0143820"/>
</dbReference>
<dbReference type="Proteomes" id="UP000011116">
    <property type="component" value="Chromosome 2H"/>
</dbReference>
<reference evidence="3" key="1">
    <citation type="journal article" date="2012" name="Nature">
        <title>A physical, genetic and functional sequence assembly of the barley genome.</title>
        <authorList>
            <consortium name="The International Barley Genome Sequencing Consortium"/>
            <person name="Mayer K.F."/>
            <person name="Waugh R."/>
            <person name="Brown J.W."/>
            <person name="Schulman A."/>
            <person name="Langridge P."/>
            <person name="Platzer M."/>
            <person name="Fincher G.B."/>
            <person name="Muehlbauer G.J."/>
            <person name="Sato K."/>
            <person name="Close T.J."/>
            <person name="Wise R.P."/>
            <person name="Stein N."/>
        </authorList>
    </citation>
    <scope>NUCLEOTIDE SEQUENCE [LARGE SCALE GENOMIC DNA]</scope>
    <source>
        <strain evidence="3">cv. Morex</strain>
    </source>
</reference>
<evidence type="ECO:0000313" key="3">
    <source>
        <dbReference type="Proteomes" id="UP000011116"/>
    </source>
</evidence>
<protein>
    <submittedName>
        <fullName evidence="2">Uncharacterized protein</fullName>
    </submittedName>
</protein>
<proteinExistence type="predicted"/>
<reference evidence="2" key="2">
    <citation type="submission" date="2020-10" db="EMBL/GenBank/DDBJ databases">
        <authorList>
            <person name="Scholz U."/>
            <person name="Mascher M."/>
            <person name="Fiebig A."/>
        </authorList>
    </citation>
    <scope>NUCLEOTIDE SEQUENCE [LARGE SCALE GENOMIC DNA]</scope>
    <source>
        <strain evidence="2">cv. Morex</strain>
    </source>
</reference>
<sequence length="105" mass="11958">MRLMQTYNADERPTGVGSQPTAAQQRSDTGANQTPWRGVVTTCGNQAVVLFALYLISTKSRSGVDCFLFLFWAFTREWGHETSVDWGPFRAVLDMYRDQRTNMRS</sequence>